<accession>A0AC58U242</accession>
<name>A0AC58U242_TOBAC</name>
<sequence>MSAYTTHLISQFDPLKYILQKTMPTGNLAKWQILLNEFDIVYITQKAIKGQALADHLTKNLVDGDHEPLTTYFPDEEVLFAREYVVELYRRWRMFIDGATNFKGVRIGTVLISKFGQHYLASAKIRYPCTNNMAQYDAYILGIRMAIDLNIKEILVIRDSYLLIHQVQGEWSTKNVKILSYLHCMKELCKKFTKIESRHVPTIQNKFTDTLATLSFIIQHPYKNYIDPIKVEIKDQHYYCFNVNEESDGKPWYHDIKKFLAT</sequence>
<reference evidence="2" key="2">
    <citation type="submission" date="2025-08" db="UniProtKB">
        <authorList>
            <consortium name="RefSeq"/>
        </authorList>
    </citation>
    <scope>IDENTIFICATION</scope>
    <source>
        <tissue evidence="2">Leaf</tissue>
    </source>
</reference>
<evidence type="ECO:0000313" key="2">
    <source>
        <dbReference type="RefSeq" id="XP_075103553.1"/>
    </source>
</evidence>
<organism evidence="1 2">
    <name type="scientific">Nicotiana tabacum</name>
    <name type="common">Common tobacco</name>
    <dbReference type="NCBI Taxonomy" id="4097"/>
    <lineage>
        <taxon>Eukaryota</taxon>
        <taxon>Viridiplantae</taxon>
        <taxon>Streptophyta</taxon>
        <taxon>Embryophyta</taxon>
        <taxon>Tracheophyta</taxon>
        <taxon>Spermatophyta</taxon>
        <taxon>Magnoliopsida</taxon>
        <taxon>eudicotyledons</taxon>
        <taxon>Gunneridae</taxon>
        <taxon>Pentapetalae</taxon>
        <taxon>asterids</taxon>
        <taxon>lamiids</taxon>
        <taxon>Solanales</taxon>
        <taxon>Solanaceae</taxon>
        <taxon>Nicotianoideae</taxon>
        <taxon>Nicotianeae</taxon>
        <taxon>Nicotiana</taxon>
    </lineage>
</organism>
<proteinExistence type="predicted"/>
<protein>
    <submittedName>
        <fullName evidence="2">Uncharacterized protein LOC142178121</fullName>
    </submittedName>
</protein>
<reference evidence="1" key="1">
    <citation type="journal article" date="2014" name="Nat. Commun.">
        <title>The tobacco genome sequence and its comparison with those of tomato and potato.</title>
        <authorList>
            <person name="Sierro N."/>
            <person name="Battey J.N."/>
            <person name="Ouadi S."/>
            <person name="Bakaher N."/>
            <person name="Bovet L."/>
            <person name="Willig A."/>
            <person name="Goepfert S."/>
            <person name="Peitsch M.C."/>
            <person name="Ivanov N.V."/>
        </authorList>
    </citation>
    <scope>NUCLEOTIDE SEQUENCE [LARGE SCALE GENOMIC DNA]</scope>
</reference>
<evidence type="ECO:0000313" key="1">
    <source>
        <dbReference type="Proteomes" id="UP000790787"/>
    </source>
</evidence>
<dbReference type="RefSeq" id="XP_075103553.1">
    <property type="nucleotide sequence ID" value="XM_075247452.1"/>
</dbReference>
<dbReference type="Proteomes" id="UP000790787">
    <property type="component" value="Chromosome 24"/>
</dbReference>
<keyword evidence="1" id="KW-1185">Reference proteome</keyword>
<gene>
    <name evidence="2" type="primary">LOC142178121</name>
</gene>